<evidence type="ECO:0000256" key="6">
    <source>
        <dbReference type="SAM" id="MobiDB-lite"/>
    </source>
</evidence>
<dbReference type="AlphaFoldDB" id="A0A543NMS0"/>
<evidence type="ECO:0000313" key="10">
    <source>
        <dbReference type="Proteomes" id="UP000317422"/>
    </source>
</evidence>
<keyword evidence="4 7" id="KW-1133">Transmembrane helix</keyword>
<dbReference type="PANTHER" id="PTHR31566:SF0">
    <property type="entry name" value="CYTOCHROME C BIOGENESIS PROTEIN CCS1, CHLOROPLASTIC"/>
    <property type="match status" value="1"/>
</dbReference>
<protein>
    <submittedName>
        <fullName evidence="9">Cytochrome c biogenesis protein</fullName>
    </submittedName>
</protein>
<dbReference type="GO" id="GO:0016020">
    <property type="term" value="C:membrane"/>
    <property type="evidence" value="ECO:0007669"/>
    <property type="project" value="UniProtKB-SubCell"/>
</dbReference>
<evidence type="ECO:0000256" key="3">
    <source>
        <dbReference type="ARBA" id="ARBA00022748"/>
    </source>
</evidence>
<feature type="transmembrane region" description="Helical" evidence="7">
    <location>
        <begin position="461"/>
        <end position="480"/>
    </location>
</feature>
<dbReference type="GO" id="GO:0017004">
    <property type="term" value="P:cytochrome complex assembly"/>
    <property type="evidence" value="ECO:0007669"/>
    <property type="project" value="UniProtKB-KW"/>
</dbReference>
<gene>
    <name evidence="9" type="ORF">FHX37_3118</name>
</gene>
<evidence type="ECO:0000256" key="7">
    <source>
        <dbReference type="SAM" id="Phobius"/>
    </source>
</evidence>
<evidence type="ECO:0000259" key="8">
    <source>
        <dbReference type="Pfam" id="PF05140"/>
    </source>
</evidence>
<dbReference type="Proteomes" id="UP000317422">
    <property type="component" value="Unassembled WGS sequence"/>
</dbReference>
<reference evidence="9 10" key="1">
    <citation type="submission" date="2019-06" db="EMBL/GenBank/DDBJ databases">
        <title>Sequencing the genomes of 1000 actinobacteria strains.</title>
        <authorList>
            <person name="Klenk H.-P."/>
        </authorList>
    </citation>
    <scope>NUCLEOTIDE SEQUENCE [LARGE SCALE GENOMIC DNA]</scope>
    <source>
        <strain evidence="9 10">DSM 45015</strain>
    </source>
</reference>
<dbReference type="RefSeq" id="WP_394344501.1">
    <property type="nucleotide sequence ID" value="NZ_VFQC01000001.1"/>
</dbReference>
<comment type="subcellular location">
    <subcellularLocation>
        <location evidence="1">Membrane</location>
        <topology evidence="1">Multi-pass membrane protein</topology>
    </subcellularLocation>
</comment>
<feature type="region of interest" description="Disordered" evidence="6">
    <location>
        <begin position="414"/>
        <end position="438"/>
    </location>
</feature>
<dbReference type="PANTHER" id="PTHR31566">
    <property type="entry name" value="CYTOCHROME C BIOGENESIS PROTEIN CCS1, CHLOROPLASTIC"/>
    <property type="match status" value="1"/>
</dbReference>
<feature type="domain" description="ResB-like" evidence="8">
    <location>
        <begin position="49"/>
        <end position="516"/>
    </location>
</feature>
<feature type="transmembrane region" description="Helical" evidence="7">
    <location>
        <begin position="52"/>
        <end position="69"/>
    </location>
</feature>
<keyword evidence="5 7" id="KW-0472">Membrane</keyword>
<dbReference type="InterPro" id="IPR023494">
    <property type="entry name" value="Cyt_c_bgen_Ccs1/CcsB/ResB"/>
</dbReference>
<proteinExistence type="predicted"/>
<comment type="caution">
    <text evidence="9">The sequence shown here is derived from an EMBL/GenBank/DDBJ whole genome shotgun (WGS) entry which is preliminary data.</text>
</comment>
<dbReference type="Pfam" id="PF05140">
    <property type="entry name" value="ResB"/>
    <property type="match status" value="1"/>
</dbReference>
<evidence type="ECO:0000256" key="2">
    <source>
        <dbReference type="ARBA" id="ARBA00022692"/>
    </source>
</evidence>
<feature type="transmembrane region" description="Helical" evidence="7">
    <location>
        <begin position="106"/>
        <end position="127"/>
    </location>
</feature>
<keyword evidence="10" id="KW-1185">Reference proteome</keyword>
<accession>A0A543NMS0</accession>
<evidence type="ECO:0000256" key="1">
    <source>
        <dbReference type="ARBA" id="ARBA00004141"/>
    </source>
</evidence>
<name>A0A543NMS0_9ACTN</name>
<feature type="transmembrane region" description="Helical" evidence="7">
    <location>
        <begin position="195"/>
        <end position="216"/>
    </location>
</feature>
<keyword evidence="2 7" id="KW-0812">Transmembrane</keyword>
<dbReference type="EMBL" id="VFQC01000001">
    <property type="protein sequence ID" value="TQN33119.1"/>
    <property type="molecule type" value="Genomic_DNA"/>
</dbReference>
<evidence type="ECO:0000313" key="9">
    <source>
        <dbReference type="EMBL" id="TQN33119.1"/>
    </source>
</evidence>
<evidence type="ECO:0000256" key="4">
    <source>
        <dbReference type="ARBA" id="ARBA00022989"/>
    </source>
</evidence>
<dbReference type="InterPro" id="IPR007816">
    <property type="entry name" value="ResB-like_domain"/>
</dbReference>
<evidence type="ECO:0000256" key="5">
    <source>
        <dbReference type="ARBA" id="ARBA00023136"/>
    </source>
</evidence>
<keyword evidence="3" id="KW-0201">Cytochrome c-type biogenesis</keyword>
<sequence>MDRGLYDGDIEVTSANATNTDRTSAKGSASPRLSPLGWARWTWRVLTSMRTALILLFLLAVGAIPGSVLPQRSVSTEQVQNYYLDHPDIAPWLDRLYMFDVYSSPWYAAIYLLLFVSLTGCVLPRAWAHYRAMRSRPPKAPRYLSRMPYAAHFTTGAPPATVLGRARTLLRGYRIEGSADAVSAERGYLRETGNVAFHLALLALLLALGAGSFLGYRGNMLVIEGDGFANTLPSYDAFYPGTAVDAGDLDPFSFTVEEFHAEFIQDGNLSGQPDSYSADLAYRASPDGPQREHELEVNHPLSVDGTQVYLLGHGYAPEFEVTNADGEVVFDQAVPFLDREEGNFTSDGVVKVPDAGGEQLGFTGVFLPSAAETEDGELVSDFPGARNPVVTLTGYKGDLGMDSGQPQSVYQLDTSDMEEAGSSPELSPGDSWELPDGSGTVTFKGHSDYISMQVNHDPARVPALVAAAAAVLGLLGTLFIRPCRVWVRATEREDGRTDVEVAGLSKSEGAGATADFHNLSLKLRNRLRQEYDGSTTDEGTKE</sequence>
<organism evidence="9 10">
    <name type="scientific">Haloactinospora alba</name>
    <dbReference type="NCBI Taxonomy" id="405555"/>
    <lineage>
        <taxon>Bacteria</taxon>
        <taxon>Bacillati</taxon>
        <taxon>Actinomycetota</taxon>
        <taxon>Actinomycetes</taxon>
        <taxon>Streptosporangiales</taxon>
        <taxon>Nocardiopsidaceae</taxon>
        <taxon>Haloactinospora</taxon>
    </lineage>
</organism>